<evidence type="ECO:0000313" key="1">
    <source>
        <dbReference type="EMBL" id="RHF62904.1"/>
    </source>
</evidence>
<name>A0A414P9G0_9FIRM</name>
<dbReference type="EMBL" id="QRHG01000003">
    <property type="protein sequence ID" value="RHF62904.1"/>
    <property type="molecule type" value="Genomic_DNA"/>
</dbReference>
<sequence>MYFSTKGGVSVKAVCIKSYYDKCLHQSMTSGDELEVTEERFAELSSKKVVKKKEERKMQK</sequence>
<reference evidence="1 2" key="1">
    <citation type="submission" date="2018-08" db="EMBL/GenBank/DDBJ databases">
        <title>A genome reference for cultivated species of the human gut microbiota.</title>
        <authorList>
            <person name="Zou Y."/>
            <person name="Xue W."/>
            <person name="Luo G."/>
        </authorList>
    </citation>
    <scope>NUCLEOTIDE SEQUENCE [LARGE SCALE GENOMIC DNA]</scope>
    <source>
        <strain evidence="1 2">AM25-1LB</strain>
    </source>
</reference>
<gene>
    <name evidence="1" type="ORF">DW672_01800</name>
</gene>
<accession>A0A414P9G0</accession>
<proteinExistence type="predicted"/>
<organism evidence="1 2">
    <name type="scientific">[Ruminococcus] lactaris</name>
    <dbReference type="NCBI Taxonomy" id="46228"/>
    <lineage>
        <taxon>Bacteria</taxon>
        <taxon>Bacillati</taxon>
        <taxon>Bacillota</taxon>
        <taxon>Clostridia</taxon>
        <taxon>Lachnospirales</taxon>
        <taxon>Lachnospiraceae</taxon>
        <taxon>Mediterraneibacter</taxon>
    </lineage>
</organism>
<dbReference type="RefSeq" id="WP_118212403.1">
    <property type="nucleotide sequence ID" value="NZ_JAGZVE010000001.1"/>
</dbReference>
<comment type="caution">
    <text evidence="1">The sequence shown here is derived from an EMBL/GenBank/DDBJ whole genome shotgun (WGS) entry which is preliminary data.</text>
</comment>
<dbReference type="Proteomes" id="UP000284902">
    <property type="component" value="Unassembled WGS sequence"/>
</dbReference>
<protein>
    <submittedName>
        <fullName evidence="1">Uncharacterized protein</fullName>
    </submittedName>
</protein>
<evidence type="ECO:0000313" key="2">
    <source>
        <dbReference type="Proteomes" id="UP000284902"/>
    </source>
</evidence>
<dbReference type="AlphaFoldDB" id="A0A414P9G0"/>